<dbReference type="Proteomes" id="UP000054302">
    <property type="component" value="Unassembled WGS sequence"/>
</dbReference>
<dbReference type="EMBL" id="KN847520">
    <property type="protein sequence ID" value="KIV97507.1"/>
    <property type="molecule type" value="Genomic_DNA"/>
</dbReference>
<feature type="compositionally biased region" description="Basic and acidic residues" evidence="2">
    <location>
        <begin position="23"/>
        <end position="36"/>
    </location>
</feature>
<feature type="region of interest" description="Disordered" evidence="2">
    <location>
        <begin position="496"/>
        <end position="522"/>
    </location>
</feature>
<dbReference type="InterPro" id="IPR027417">
    <property type="entry name" value="P-loop_NTPase"/>
</dbReference>
<dbReference type="InterPro" id="IPR006073">
    <property type="entry name" value="GTP-bd"/>
</dbReference>
<evidence type="ECO:0000259" key="3">
    <source>
        <dbReference type="Pfam" id="PF01926"/>
    </source>
</evidence>
<gene>
    <name evidence="4" type="ORF">PV10_01255</name>
</gene>
<feature type="region of interest" description="Disordered" evidence="2">
    <location>
        <begin position="1"/>
        <end position="36"/>
    </location>
</feature>
<accession>A0A0D1ZSK8</accession>
<dbReference type="SUPFAM" id="SSF52540">
    <property type="entry name" value="P-loop containing nucleoside triphosphate hydrolases"/>
    <property type="match status" value="1"/>
</dbReference>
<dbReference type="VEuPathDB" id="FungiDB:PV10_01255"/>
<feature type="region of interest" description="Disordered" evidence="2">
    <location>
        <begin position="420"/>
        <end position="467"/>
    </location>
</feature>
<feature type="compositionally biased region" description="Basic and acidic residues" evidence="2">
    <location>
        <begin position="440"/>
        <end position="450"/>
    </location>
</feature>
<dbReference type="AlphaFoldDB" id="A0A0D1ZSK8"/>
<feature type="domain" description="G" evidence="3">
    <location>
        <begin position="97"/>
        <end position="156"/>
    </location>
</feature>
<feature type="compositionally biased region" description="Basic and acidic residues" evidence="2">
    <location>
        <begin position="420"/>
        <end position="432"/>
    </location>
</feature>
<organism evidence="4 5">
    <name type="scientific">Exophiala mesophila</name>
    <name type="common">Black yeast-like fungus</name>
    <dbReference type="NCBI Taxonomy" id="212818"/>
    <lineage>
        <taxon>Eukaryota</taxon>
        <taxon>Fungi</taxon>
        <taxon>Dikarya</taxon>
        <taxon>Ascomycota</taxon>
        <taxon>Pezizomycotina</taxon>
        <taxon>Eurotiomycetes</taxon>
        <taxon>Chaetothyriomycetidae</taxon>
        <taxon>Chaetothyriales</taxon>
        <taxon>Herpotrichiellaceae</taxon>
        <taxon>Exophiala</taxon>
    </lineage>
</organism>
<evidence type="ECO:0000256" key="1">
    <source>
        <dbReference type="SAM" id="Coils"/>
    </source>
</evidence>
<feature type="coiled-coil region" evidence="1">
    <location>
        <begin position="309"/>
        <end position="362"/>
    </location>
</feature>
<dbReference type="Gene3D" id="3.40.50.300">
    <property type="entry name" value="P-loop containing nucleotide triphosphate hydrolases"/>
    <property type="match status" value="1"/>
</dbReference>
<dbReference type="CDD" id="cd00882">
    <property type="entry name" value="Ras_like_GTPase"/>
    <property type="match status" value="1"/>
</dbReference>
<name>A0A0D1ZSK8_EXOME</name>
<feature type="compositionally biased region" description="Low complexity" evidence="2">
    <location>
        <begin position="499"/>
        <end position="512"/>
    </location>
</feature>
<keyword evidence="1" id="KW-0175">Coiled coil</keyword>
<keyword evidence="5" id="KW-1185">Reference proteome</keyword>
<reference evidence="4 5" key="1">
    <citation type="submission" date="2015-01" db="EMBL/GenBank/DDBJ databases">
        <title>The Genome Sequence of Exophiala mesophila CBS40295.</title>
        <authorList>
            <consortium name="The Broad Institute Genomics Platform"/>
            <person name="Cuomo C."/>
            <person name="de Hoog S."/>
            <person name="Gorbushina A."/>
            <person name="Stielow B."/>
            <person name="Teixiera M."/>
            <person name="Abouelleil A."/>
            <person name="Chapman S.B."/>
            <person name="Priest M."/>
            <person name="Young S.K."/>
            <person name="Wortman J."/>
            <person name="Nusbaum C."/>
            <person name="Birren B."/>
        </authorList>
    </citation>
    <scope>NUCLEOTIDE SEQUENCE [LARGE SCALE GENOMIC DNA]</scope>
    <source>
        <strain evidence="4 5">CBS 40295</strain>
    </source>
</reference>
<dbReference type="Pfam" id="PF01926">
    <property type="entry name" value="MMR_HSR1"/>
    <property type="match status" value="1"/>
</dbReference>
<dbReference type="HOGENOM" id="CLU_018003_1_1_1"/>
<dbReference type="GeneID" id="27319100"/>
<evidence type="ECO:0000313" key="4">
    <source>
        <dbReference type="EMBL" id="KIV97507.1"/>
    </source>
</evidence>
<evidence type="ECO:0000313" key="5">
    <source>
        <dbReference type="Proteomes" id="UP000054302"/>
    </source>
</evidence>
<dbReference type="OrthoDB" id="4121114at2759"/>
<protein>
    <recommendedName>
        <fullName evidence="3">G domain-containing protein</fullName>
    </recommendedName>
</protein>
<dbReference type="GO" id="GO:0005525">
    <property type="term" value="F:GTP binding"/>
    <property type="evidence" value="ECO:0007669"/>
    <property type="project" value="InterPro"/>
</dbReference>
<evidence type="ECO:0000256" key="2">
    <source>
        <dbReference type="SAM" id="MobiDB-lite"/>
    </source>
</evidence>
<sequence>MRPHGHRSSPSNRHNGAFQRRSVHLDEEQRSDRPPQLRRAMTHEESLLLNLQHRLASSSAPSSRRESVTEAMRNAMAPIQRVEGGRGLPSLTNSMVIALMGVTGSGKSSFISLLADQDVEISHSLHSNTVSIKVYSFNDQRGRTVYLVDTPGFDDTTRSDAEVLKDISYILAAMFAADFRLAGLIYLHRISDARMPGSAVKNLRMFQALCGESNYRHVVLATTMWAESEGSDARNVQNQRLRELQDTYWADMIQSGSMVMKHDGHESSALEIIRTLTARAEPPITLAIQRQLVDDGLTLDETDAGKVVFEEVIAAKRKFELELAELQESLEEAEQDDDQEGIENLRTERAALETEARRRERDGDSLGVDIRQLAWEQHPMYHDLISTLQQQDHDSVQTAGFVYEPDSRVRELELRLENEQQMRREKEQENVKLKRQLQQRHGEPAAENSRKGPSKSPNFGVVRKPKTEDTSGWRTIMQFWKTVASYSPLENERFYVKQSSRSSSSTSWSKLSMGDQPRGQIK</sequence>
<proteinExistence type="predicted"/>
<dbReference type="RefSeq" id="XP_016229081.1">
    <property type="nucleotide sequence ID" value="XM_016365432.1"/>
</dbReference>